<evidence type="ECO:0000256" key="1">
    <source>
        <dbReference type="SAM" id="MobiDB-lite"/>
    </source>
</evidence>
<organism evidence="2 3">
    <name type="scientific">Halorubrum distributum JCM 13561</name>
    <dbReference type="NCBI Taxonomy" id="1227483"/>
    <lineage>
        <taxon>Archaea</taxon>
        <taxon>Methanobacteriati</taxon>
        <taxon>Methanobacteriota</taxon>
        <taxon>Stenosarchaea group</taxon>
        <taxon>Halobacteria</taxon>
        <taxon>Halobacteriales</taxon>
        <taxon>Haloferacaceae</taxon>
        <taxon>Halorubrum</taxon>
        <taxon>Halorubrum distributum group</taxon>
    </lineage>
</organism>
<feature type="compositionally biased region" description="Basic and acidic residues" evidence="1">
    <location>
        <begin position="1"/>
        <end position="11"/>
    </location>
</feature>
<comment type="caution">
    <text evidence="2">The sequence shown here is derived from an EMBL/GenBank/DDBJ whole genome shotgun (WGS) entry which is preliminary data.</text>
</comment>
<accession>M0NLD1</accession>
<reference evidence="2 3" key="1">
    <citation type="journal article" date="2014" name="PLoS Genet.">
        <title>Phylogenetically driven sequencing of extremely halophilic archaea reveals strategies for static and dynamic osmo-response.</title>
        <authorList>
            <person name="Becker E.A."/>
            <person name="Seitzer P.M."/>
            <person name="Tritt A."/>
            <person name="Larsen D."/>
            <person name="Krusor M."/>
            <person name="Yao A.I."/>
            <person name="Wu D."/>
            <person name="Madern D."/>
            <person name="Eisen J.A."/>
            <person name="Darling A.E."/>
            <person name="Facciotti M.T."/>
        </authorList>
    </citation>
    <scope>NUCLEOTIDE SEQUENCE [LARGE SCALE GENOMIC DNA]</scope>
    <source>
        <strain evidence="2 3">JCM 13561</strain>
    </source>
</reference>
<protein>
    <submittedName>
        <fullName evidence="2">Uncharacterized protein</fullName>
    </submittedName>
</protein>
<dbReference type="AlphaFoldDB" id="M0NLD1"/>
<proteinExistence type="predicted"/>
<name>M0NLD1_9EURY</name>
<sequence length="107" mass="12544">MVEGGQKKFEIEVTPDETSSELREQRNQLRRERDRARKRATELERQLFNDERQEIIDFVQQSPGVDQAAVHQQIIETASDRVPDQLDSLEGRKLVKRDGVYYPMEDA</sequence>
<evidence type="ECO:0000313" key="2">
    <source>
        <dbReference type="EMBL" id="EMA57475.1"/>
    </source>
</evidence>
<dbReference type="Proteomes" id="UP000011581">
    <property type="component" value="Unassembled WGS sequence"/>
</dbReference>
<feature type="compositionally biased region" description="Basic and acidic residues" evidence="1">
    <location>
        <begin position="20"/>
        <end position="38"/>
    </location>
</feature>
<feature type="region of interest" description="Disordered" evidence="1">
    <location>
        <begin position="1"/>
        <end position="38"/>
    </location>
</feature>
<evidence type="ECO:0000313" key="3">
    <source>
        <dbReference type="Proteomes" id="UP000011581"/>
    </source>
</evidence>
<dbReference type="PATRIC" id="fig|1227483.3.peg.2876"/>
<gene>
    <name evidence="2" type="ORF">C470_14453</name>
</gene>
<dbReference type="EMBL" id="AOJF01000057">
    <property type="protein sequence ID" value="EMA57475.1"/>
    <property type="molecule type" value="Genomic_DNA"/>
</dbReference>